<dbReference type="GO" id="GO:0005524">
    <property type="term" value="F:ATP binding"/>
    <property type="evidence" value="ECO:0007669"/>
    <property type="project" value="InterPro"/>
</dbReference>
<dbReference type="InterPro" id="IPR051866">
    <property type="entry name" value="Intracell_Sig-Traffick_Protein"/>
</dbReference>
<dbReference type="SMART" id="SM00312">
    <property type="entry name" value="PX"/>
    <property type="match status" value="1"/>
</dbReference>
<organism evidence="4">
    <name type="scientific">Harpegnathos saltator</name>
    <name type="common">Jerdon's jumping ant</name>
    <dbReference type="NCBI Taxonomy" id="610380"/>
    <lineage>
        <taxon>Eukaryota</taxon>
        <taxon>Metazoa</taxon>
        <taxon>Ecdysozoa</taxon>
        <taxon>Arthropoda</taxon>
        <taxon>Hexapoda</taxon>
        <taxon>Insecta</taxon>
        <taxon>Pterygota</taxon>
        <taxon>Neoptera</taxon>
        <taxon>Endopterygota</taxon>
        <taxon>Hymenoptera</taxon>
        <taxon>Apocrita</taxon>
        <taxon>Aculeata</taxon>
        <taxon>Formicoidea</taxon>
        <taxon>Formicidae</taxon>
        <taxon>Ponerinae</taxon>
        <taxon>Ponerini</taxon>
        <taxon>Harpegnathos</taxon>
    </lineage>
</organism>
<dbReference type="InterPro" id="IPR036181">
    <property type="entry name" value="MIT_dom_sf"/>
</dbReference>
<dbReference type="Gene3D" id="1.20.58.80">
    <property type="entry name" value="Phosphotransferase system, lactose/cellobiose-type IIA subunit"/>
    <property type="match status" value="1"/>
</dbReference>
<proteinExistence type="predicted"/>
<dbReference type="STRING" id="610380.E2BG59"/>
<dbReference type="Pfam" id="PF00069">
    <property type="entry name" value="Pkinase"/>
    <property type="match status" value="1"/>
</dbReference>
<dbReference type="KEGG" id="hst:105182435"/>
<dbReference type="SUPFAM" id="SSF116846">
    <property type="entry name" value="MIT domain"/>
    <property type="match status" value="1"/>
</dbReference>
<dbReference type="AlphaFoldDB" id="E2BG59"/>
<feature type="domain" description="PX" evidence="2">
    <location>
        <begin position="5"/>
        <end position="128"/>
    </location>
</feature>
<dbReference type="InterPro" id="IPR000719">
    <property type="entry name" value="Prot_kinase_dom"/>
</dbReference>
<dbReference type="SUPFAM" id="SSF64268">
    <property type="entry name" value="PX domain"/>
    <property type="match status" value="1"/>
</dbReference>
<reference evidence="3 4" key="1">
    <citation type="journal article" date="2010" name="Science">
        <title>Genomic comparison of the ants Camponotus floridanus and Harpegnathos saltator.</title>
        <authorList>
            <person name="Bonasio R."/>
            <person name="Zhang G."/>
            <person name="Ye C."/>
            <person name="Mutti N.S."/>
            <person name="Fang X."/>
            <person name="Qin N."/>
            <person name="Donahue G."/>
            <person name="Yang P."/>
            <person name="Li Q."/>
            <person name="Li C."/>
            <person name="Zhang P."/>
            <person name="Huang Z."/>
            <person name="Berger S.L."/>
            <person name="Reinberg D."/>
            <person name="Wang J."/>
            <person name="Liebig J."/>
        </authorList>
    </citation>
    <scope>NUCLEOTIDE SEQUENCE [LARGE SCALE GENOMIC DNA]</scope>
    <source>
        <strain evidence="3 4">R22 G/1</strain>
    </source>
</reference>
<dbReference type="PhylomeDB" id="E2BG59"/>
<gene>
    <name evidence="3" type="ORF">EAI_16011</name>
</gene>
<evidence type="ECO:0000313" key="4">
    <source>
        <dbReference type="Proteomes" id="UP000008237"/>
    </source>
</evidence>
<dbReference type="Gene3D" id="1.10.510.10">
    <property type="entry name" value="Transferase(Phosphotransferase) domain 1"/>
    <property type="match status" value="1"/>
</dbReference>
<dbReference type="InterPro" id="IPR007330">
    <property type="entry name" value="MIT_dom"/>
</dbReference>
<dbReference type="InParanoid" id="E2BG59"/>
<dbReference type="PROSITE" id="PS50011">
    <property type="entry name" value="PROTEIN_KINASE_DOM"/>
    <property type="match status" value="1"/>
</dbReference>
<evidence type="ECO:0000259" key="1">
    <source>
        <dbReference type="PROSITE" id="PS50011"/>
    </source>
</evidence>
<dbReference type="OrthoDB" id="1278353at2759"/>
<dbReference type="InterPro" id="IPR036871">
    <property type="entry name" value="PX_dom_sf"/>
</dbReference>
<dbReference type="InterPro" id="IPR001683">
    <property type="entry name" value="PX_dom"/>
</dbReference>
<dbReference type="SMART" id="SM00220">
    <property type="entry name" value="S_TKc"/>
    <property type="match status" value="1"/>
</dbReference>
<dbReference type="OMA" id="TFRSDWW"/>
<keyword evidence="3" id="KW-0418">Kinase</keyword>
<dbReference type="FunCoup" id="E2BG59">
    <property type="interactions" value="1194"/>
</dbReference>
<dbReference type="Pfam" id="PF04212">
    <property type="entry name" value="MIT"/>
    <property type="match status" value="1"/>
</dbReference>
<dbReference type="PANTHER" id="PTHR15508:SF8">
    <property type="entry name" value="LD24550P"/>
    <property type="match status" value="1"/>
</dbReference>
<evidence type="ECO:0000259" key="2">
    <source>
        <dbReference type="PROSITE" id="PS50195"/>
    </source>
</evidence>
<accession>E2BG59</accession>
<dbReference type="Pfam" id="PF00787">
    <property type="entry name" value="PX"/>
    <property type="match status" value="1"/>
</dbReference>
<dbReference type="PROSITE" id="PS50195">
    <property type="entry name" value="PX"/>
    <property type="match status" value="1"/>
</dbReference>
<dbReference type="Proteomes" id="UP000008237">
    <property type="component" value="Unassembled WGS sequence"/>
</dbReference>
<dbReference type="Gene3D" id="3.30.1520.10">
    <property type="entry name" value="Phox-like domain"/>
    <property type="match status" value="1"/>
</dbReference>
<dbReference type="GO" id="GO:0035091">
    <property type="term" value="F:phosphatidylinositol binding"/>
    <property type="evidence" value="ECO:0007669"/>
    <property type="project" value="InterPro"/>
</dbReference>
<dbReference type="CDD" id="cd06881">
    <property type="entry name" value="PX_SNX15_like"/>
    <property type="match status" value="1"/>
</dbReference>
<dbReference type="GO" id="GO:0004672">
    <property type="term" value="F:protein kinase activity"/>
    <property type="evidence" value="ECO:0007669"/>
    <property type="project" value="InterPro"/>
</dbReference>
<evidence type="ECO:0000313" key="3">
    <source>
        <dbReference type="EMBL" id="EFN85327.1"/>
    </source>
</evidence>
<feature type="domain" description="Protein kinase" evidence="1">
    <location>
        <begin position="365"/>
        <end position="786"/>
    </location>
</feature>
<keyword evidence="3" id="KW-0808">Transferase</keyword>
<protein>
    <submittedName>
        <fullName evidence="3">Ribosomal protein S6 kinase-like 1</fullName>
    </submittedName>
</protein>
<keyword evidence="4" id="KW-1185">Reference proteome</keyword>
<dbReference type="InterPro" id="IPR011009">
    <property type="entry name" value="Kinase-like_dom_sf"/>
</dbReference>
<dbReference type="EMBL" id="GL448115">
    <property type="protein sequence ID" value="EFN85327.1"/>
    <property type="molecule type" value="Genomic_DNA"/>
</dbReference>
<name>E2BG59_HARSA</name>
<dbReference type="PANTHER" id="PTHR15508">
    <property type="entry name" value="RIBOSOMAL PROTEIN S6 KINASE"/>
    <property type="match status" value="1"/>
</dbReference>
<sequence length="797" mass="91184">MAPAKDKWIRRFIIPETARHKKGFTIYKVTSMVFLNSSHEEISKVSVWKRYNDFKKLHSELSNLHKHLGIKESFPTFPKSRYFGRFEAEVVEERRKYALKFLEFIGQYSYLYSSDIFITFFETSHVDNCNSDCAHSISSDTSEDDRIVALNNSVLTDDTIAQSTFQVPYLSKTSNNVLTNTYSTLSNICTNENECAVSHRKSESHSTTNLQKASITRDEENNKMTKQYIQDTTNQDCDVHIRNTNLDRNHKVTLHDESGFDCLNNNISKNLSNCNTAHSTYSMTQADSAQYILIAAGHMSAAFKHESIAEYKEAFTQYKLGISSLITGVQLDPDSTRVANIKEKISKYLAQAEQLYNKHLNCNISLISKPVSELQYYKILKIMKSVMLATDMRINCSRIIKSIEKSSVHEDNINNYVLRERVPYMVELYSCVETETAVFLILQYANCGRLWDFIKLRYKPPNNLILNHICTNNYVNKLDSNENTHELKKTDKVIESDISQGKDHICSIDEQNEIYSMEVPTVQLLEKSQKLLQSVNATLRRSNSIASRLNKSKELRYSGNASSLNAKIIAQISRDSDLKRNNDIGSTSVDTNALNINCTINVNNHLTSNNDRNIYETQYPHLYKENNADDDQELWQVPETVVRSWAAEILLALEVLHQQGVFIFDFKPDNILIDDMGHVQLTYIIPQHNVELSKLTYPYSSPESATFSPTIFVTSATDIWSFGVILYELLTGITFAVKHPGLFHSHSAISIPSKLSENARTLLYGILKYHPDERLTISEIKRHPFFAVIDWSSMVNS</sequence>
<dbReference type="SUPFAM" id="SSF56112">
    <property type="entry name" value="Protein kinase-like (PK-like)"/>
    <property type="match status" value="1"/>
</dbReference>